<dbReference type="OrthoDB" id="8859697at2"/>
<protein>
    <submittedName>
        <fullName evidence="1">Uncharacterized protein</fullName>
    </submittedName>
</protein>
<dbReference type="KEGG" id="mri:Mal4_46760"/>
<accession>A0A517ZD04</accession>
<dbReference type="Proteomes" id="UP000320496">
    <property type="component" value="Chromosome"/>
</dbReference>
<organism evidence="1 2">
    <name type="scientific">Maioricimonas rarisocia</name>
    <dbReference type="NCBI Taxonomy" id="2528026"/>
    <lineage>
        <taxon>Bacteria</taxon>
        <taxon>Pseudomonadati</taxon>
        <taxon>Planctomycetota</taxon>
        <taxon>Planctomycetia</taxon>
        <taxon>Planctomycetales</taxon>
        <taxon>Planctomycetaceae</taxon>
        <taxon>Maioricimonas</taxon>
    </lineage>
</organism>
<evidence type="ECO:0000313" key="2">
    <source>
        <dbReference type="Proteomes" id="UP000320496"/>
    </source>
</evidence>
<name>A0A517ZD04_9PLAN</name>
<keyword evidence="2" id="KW-1185">Reference proteome</keyword>
<gene>
    <name evidence="1" type="ORF">Mal4_46760</name>
</gene>
<dbReference type="EMBL" id="CP036275">
    <property type="protein sequence ID" value="QDU40320.1"/>
    <property type="molecule type" value="Genomic_DNA"/>
</dbReference>
<reference evidence="1 2" key="1">
    <citation type="submission" date="2019-02" db="EMBL/GenBank/DDBJ databases">
        <title>Deep-cultivation of Planctomycetes and their phenomic and genomic characterization uncovers novel biology.</title>
        <authorList>
            <person name="Wiegand S."/>
            <person name="Jogler M."/>
            <person name="Boedeker C."/>
            <person name="Pinto D."/>
            <person name="Vollmers J."/>
            <person name="Rivas-Marin E."/>
            <person name="Kohn T."/>
            <person name="Peeters S.H."/>
            <person name="Heuer A."/>
            <person name="Rast P."/>
            <person name="Oberbeckmann S."/>
            <person name="Bunk B."/>
            <person name="Jeske O."/>
            <person name="Meyerdierks A."/>
            <person name="Storesund J.E."/>
            <person name="Kallscheuer N."/>
            <person name="Luecker S."/>
            <person name="Lage O.M."/>
            <person name="Pohl T."/>
            <person name="Merkel B.J."/>
            <person name="Hornburger P."/>
            <person name="Mueller R.-W."/>
            <person name="Bruemmer F."/>
            <person name="Labrenz M."/>
            <person name="Spormann A.M."/>
            <person name="Op den Camp H."/>
            <person name="Overmann J."/>
            <person name="Amann R."/>
            <person name="Jetten M.S.M."/>
            <person name="Mascher T."/>
            <person name="Medema M.H."/>
            <person name="Devos D.P."/>
            <person name="Kaster A.-K."/>
            <person name="Ovreas L."/>
            <person name="Rohde M."/>
            <person name="Galperin M.Y."/>
            <person name="Jogler C."/>
        </authorList>
    </citation>
    <scope>NUCLEOTIDE SEQUENCE [LARGE SCALE GENOMIC DNA]</scope>
    <source>
        <strain evidence="1 2">Mal4</strain>
    </source>
</reference>
<evidence type="ECO:0000313" key="1">
    <source>
        <dbReference type="EMBL" id="QDU40320.1"/>
    </source>
</evidence>
<dbReference type="AlphaFoldDB" id="A0A517ZD04"/>
<sequence length="231" mass="25638">MSSYCEPLLEVVDEIPPDLLAFYSRVESGDYSGRNDVEVNFLTPATAATLTLEFRDFHPLVDLSRCILLDDADTSDHLCYLPGPPQAGAVFHLTHDGRPAKIVFRDLQSLIEAAERAIESGVSLDTFFDRQSFIADAQDELLPLIREAASLADEYDTAPLLDLLVRYADYDLDSELFFGACEYVPEAIAQTIHERPHLSYLPLAQKLAASNLRQIARTAEEAVAKIDAMSE</sequence>
<dbReference type="RefSeq" id="WP_145371549.1">
    <property type="nucleotide sequence ID" value="NZ_CP036275.1"/>
</dbReference>
<proteinExistence type="predicted"/>